<organism evidence="6 7">
    <name type="scientific">Mycena maculata</name>
    <dbReference type="NCBI Taxonomy" id="230809"/>
    <lineage>
        <taxon>Eukaryota</taxon>
        <taxon>Fungi</taxon>
        <taxon>Dikarya</taxon>
        <taxon>Basidiomycota</taxon>
        <taxon>Agaricomycotina</taxon>
        <taxon>Agaricomycetes</taxon>
        <taxon>Agaricomycetidae</taxon>
        <taxon>Agaricales</taxon>
        <taxon>Marasmiineae</taxon>
        <taxon>Mycenaceae</taxon>
        <taxon>Mycena</taxon>
    </lineage>
</organism>
<dbReference type="AlphaFoldDB" id="A0AAD7NLI9"/>
<reference evidence="6" key="1">
    <citation type="submission" date="2023-03" db="EMBL/GenBank/DDBJ databases">
        <title>Massive genome expansion in bonnet fungi (Mycena s.s.) driven by repeated elements and novel gene families across ecological guilds.</title>
        <authorList>
            <consortium name="Lawrence Berkeley National Laboratory"/>
            <person name="Harder C.B."/>
            <person name="Miyauchi S."/>
            <person name="Viragh M."/>
            <person name="Kuo A."/>
            <person name="Thoen E."/>
            <person name="Andreopoulos B."/>
            <person name="Lu D."/>
            <person name="Skrede I."/>
            <person name="Drula E."/>
            <person name="Henrissat B."/>
            <person name="Morin E."/>
            <person name="Kohler A."/>
            <person name="Barry K."/>
            <person name="LaButti K."/>
            <person name="Morin E."/>
            <person name="Salamov A."/>
            <person name="Lipzen A."/>
            <person name="Mereny Z."/>
            <person name="Hegedus B."/>
            <person name="Baldrian P."/>
            <person name="Stursova M."/>
            <person name="Weitz H."/>
            <person name="Taylor A."/>
            <person name="Grigoriev I.V."/>
            <person name="Nagy L.G."/>
            <person name="Martin F."/>
            <person name="Kauserud H."/>
        </authorList>
    </citation>
    <scope>NUCLEOTIDE SEQUENCE</scope>
    <source>
        <strain evidence="6">CBHHK188m</strain>
    </source>
</reference>
<dbReference type="Proteomes" id="UP001215280">
    <property type="component" value="Unassembled WGS sequence"/>
</dbReference>
<dbReference type="Gene3D" id="6.10.140.2220">
    <property type="match status" value="1"/>
</dbReference>
<dbReference type="InterPro" id="IPR002893">
    <property type="entry name" value="Znf_MYND"/>
</dbReference>
<dbReference type="EMBL" id="JARJLG010000035">
    <property type="protein sequence ID" value="KAJ7765507.1"/>
    <property type="molecule type" value="Genomic_DNA"/>
</dbReference>
<proteinExistence type="predicted"/>
<evidence type="ECO:0000256" key="3">
    <source>
        <dbReference type="ARBA" id="ARBA00022833"/>
    </source>
</evidence>
<name>A0AAD7NLI9_9AGAR</name>
<feature type="domain" description="MYND-type" evidence="5">
    <location>
        <begin position="359"/>
        <end position="383"/>
    </location>
</feature>
<keyword evidence="1" id="KW-0479">Metal-binding</keyword>
<evidence type="ECO:0000256" key="2">
    <source>
        <dbReference type="ARBA" id="ARBA00022771"/>
    </source>
</evidence>
<evidence type="ECO:0000259" key="5">
    <source>
        <dbReference type="Pfam" id="PF01753"/>
    </source>
</evidence>
<comment type="caution">
    <text evidence="6">The sequence shown here is derived from an EMBL/GenBank/DDBJ whole genome shotgun (WGS) entry which is preliminary data.</text>
</comment>
<sequence length="570" mass="62417">MFMEDPSTRRRPATGIPSTGQSQIPDGRVPSRPAGPSTRHLRRTIWSPTPRAIGASLDEYRTCPCCHGPSSLFVSTGMGGNGTKDAATAKLSAEQAADKFAALLGLNQTPEIEFELPPHEKSRCEDATEELCRLWGTLMPGEENPTDPIICAFCAKYLPSLVASYKADPCAFGPHFRMLIAVLQSNYFAKFMRTPQGSELTTPPTSIVGLLIFATYAHEYKLHIQPLSEDVRVRLDDWLHATVAHCLGFIQAADQSSPAAIPKTKAKQGRRRARAKVRAQKADVSFYERILQNIISVLNILQGRLRDEALQLMLTRRETFDRYAVRHANEHEHLREEGDIGDDEIDAAASKEGKSTDKLRRLECGRCQTVAYCCKVHQKEDWRGTSSSITIVSHCTHLVVPELSGLGGAVTADDIKFRIPKSNPLDLYQYSAKSLHPKHLSELGIAVTADESIFYLPKSKPPGSLILIVPPCPHLAVPELSGIGVAVTADDIEFHIPHSYLVVRIPIVPLCPHLAVPKLSGIGVAVTADGSYLFLRIAIGSISPCLALPVRNELGVAVTADDDIFYLLKS</sequence>
<protein>
    <recommendedName>
        <fullName evidence="5">MYND-type domain-containing protein</fullName>
    </recommendedName>
</protein>
<evidence type="ECO:0000313" key="6">
    <source>
        <dbReference type="EMBL" id="KAJ7765507.1"/>
    </source>
</evidence>
<keyword evidence="2" id="KW-0863">Zinc-finger</keyword>
<dbReference type="Pfam" id="PF01753">
    <property type="entry name" value="zf-MYND"/>
    <property type="match status" value="1"/>
</dbReference>
<dbReference type="GO" id="GO:0008270">
    <property type="term" value="F:zinc ion binding"/>
    <property type="evidence" value="ECO:0007669"/>
    <property type="project" value="UniProtKB-KW"/>
</dbReference>
<feature type="region of interest" description="Disordered" evidence="4">
    <location>
        <begin position="1"/>
        <end position="42"/>
    </location>
</feature>
<evidence type="ECO:0000313" key="7">
    <source>
        <dbReference type="Proteomes" id="UP001215280"/>
    </source>
</evidence>
<evidence type="ECO:0000256" key="4">
    <source>
        <dbReference type="SAM" id="MobiDB-lite"/>
    </source>
</evidence>
<accession>A0AAD7NLI9</accession>
<gene>
    <name evidence="6" type="ORF">DFH07DRAFT_955750</name>
</gene>
<keyword evidence="7" id="KW-1185">Reference proteome</keyword>
<evidence type="ECO:0000256" key="1">
    <source>
        <dbReference type="ARBA" id="ARBA00022723"/>
    </source>
</evidence>
<keyword evidence="3" id="KW-0862">Zinc</keyword>